<reference evidence="1 2" key="1">
    <citation type="submission" date="2022-11" db="EMBL/GenBank/DDBJ databases">
        <title>The characterization of three novel Bacteroidetes species and genomic analysis of their roles in tidal elemental geochemical cycles.</title>
        <authorList>
            <person name="Ma K."/>
        </authorList>
    </citation>
    <scope>NUCLEOTIDE SEQUENCE [LARGE SCALE GENOMIC DNA]</scope>
    <source>
        <strain evidence="1 2">M17</strain>
    </source>
</reference>
<name>A0ABT3RRN1_9BACT</name>
<dbReference type="EMBL" id="JAPFQN010000005">
    <property type="protein sequence ID" value="MCX2743932.1"/>
    <property type="molecule type" value="Genomic_DNA"/>
</dbReference>
<dbReference type="Proteomes" id="UP001209885">
    <property type="component" value="Unassembled WGS sequence"/>
</dbReference>
<organism evidence="1 2">
    <name type="scientific">Mangrovivirga halotolerans</name>
    <dbReference type="NCBI Taxonomy" id="2993936"/>
    <lineage>
        <taxon>Bacteria</taxon>
        <taxon>Pseudomonadati</taxon>
        <taxon>Bacteroidota</taxon>
        <taxon>Cytophagia</taxon>
        <taxon>Cytophagales</taxon>
        <taxon>Mangrovivirgaceae</taxon>
        <taxon>Mangrovivirga</taxon>
    </lineage>
</organism>
<evidence type="ECO:0000313" key="2">
    <source>
        <dbReference type="Proteomes" id="UP001209885"/>
    </source>
</evidence>
<comment type="caution">
    <text evidence="1">The sequence shown here is derived from an EMBL/GenBank/DDBJ whole genome shotgun (WGS) entry which is preliminary data.</text>
</comment>
<dbReference type="RefSeq" id="WP_266056401.1">
    <property type="nucleotide sequence ID" value="NZ_JAPFQN010000005.1"/>
</dbReference>
<sequence>MKTKNLHTYLFFALLISYSEQLLSQADSESTISMEYESKLIGRFYFSKKYTALQFKSLKHQNFRYLPSTTLNLGVGVTYKSATLNLAYGFGFLNPNREKRGNTKYLDLQTNMVLNKKYVIGFYGEFYRGFYSRINDDEPYYIRKDLNVNILGISVLKILNHKNFDLQSPISSHRKYHYSGGTVLLGGEITGGIVSADSAIIPGQLQEINQLSYQKVSFFKLAPSIGFGFKLIILKRLIFNGAISTGLAVGYTNLTLVTDKQQDFLYFRPDFNLRLYSGVLMGEWNLGILFNNERTRFLTSKDNEYANIDIGNLRLILSRRINLK</sequence>
<dbReference type="Pfam" id="PF14391">
    <property type="entry name" value="DUF4421"/>
    <property type="match status" value="1"/>
</dbReference>
<protein>
    <submittedName>
        <fullName evidence="1">DUF4421 family protein</fullName>
    </submittedName>
</protein>
<keyword evidence="2" id="KW-1185">Reference proteome</keyword>
<gene>
    <name evidence="1" type="ORF">OO013_08645</name>
</gene>
<evidence type="ECO:0000313" key="1">
    <source>
        <dbReference type="EMBL" id="MCX2743932.1"/>
    </source>
</evidence>
<accession>A0ABT3RRN1</accession>
<dbReference type="InterPro" id="IPR025535">
    <property type="entry name" value="DUF4421"/>
</dbReference>
<proteinExistence type="predicted"/>